<reference evidence="3" key="1">
    <citation type="submission" date="2013-01" db="EMBL/GenBank/DDBJ databases">
        <title>Draft Genome Sequence of a Mulberry Tree, Morus notabilis C.K. Schneid.</title>
        <authorList>
            <person name="He N."/>
            <person name="Zhao S."/>
        </authorList>
    </citation>
    <scope>NUCLEOTIDE SEQUENCE</scope>
</reference>
<evidence type="ECO:0000313" key="3">
    <source>
        <dbReference type="Proteomes" id="UP000030645"/>
    </source>
</evidence>
<feature type="region of interest" description="Disordered" evidence="1">
    <location>
        <begin position="65"/>
        <end position="88"/>
    </location>
</feature>
<protein>
    <submittedName>
        <fullName evidence="2">Uncharacterized protein</fullName>
    </submittedName>
</protein>
<organism evidence="2 3">
    <name type="scientific">Morus notabilis</name>
    <dbReference type="NCBI Taxonomy" id="981085"/>
    <lineage>
        <taxon>Eukaryota</taxon>
        <taxon>Viridiplantae</taxon>
        <taxon>Streptophyta</taxon>
        <taxon>Embryophyta</taxon>
        <taxon>Tracheophyta</taxon>
        <taxon>Spermatophyta</taxon>
        <taxon>Magnoliopsida</taxon>
        <taxon>eudicotyledons</taxon>
        <taxon>Gunneridae</taxon>
        <taxon>Pentapetalae</taxon>
        <taxon>rosids</taxon>
        <taxon>fabids</taxon>
        <taxon>Rosales</taxon>
        <taxon>Moraceae</taxon>
        <taxon>Moreae</taxon>
        <taxon>Morus</taxon>
    </lineage>
</organism>
<keyword evidence="3" id="KW-1185">Reference proteome</keyword>
<feature type="region of interest" description="Disordered" evidence="1">
    <location>
        <begin position="103"/>
        <end position="138"/>
    </location>
</feature>
<dbReference type="EMBL" id="KE345322">
    <property type="protein sequence ID" value="EXC01164.1"/>
    <property type="molecule type" value="Genomic_DNA"/>
</dbReference>
<feature type="compositionally biased region" description="Low complexity" evidence="1">
    <location>
        <begin position="106"/>
        <end position="124"/>
    </location>
</feature>
<accession>W9RNT6</accession>
<name>W9RNT6_9ROSA</name>
<feature type="compositionally biased region" description="Acidic residues" evidence="1">
    <location>
        <begin position="125"/>
        <end position="138"/>
    </location>
</feature>
<dbReference type="AlphaFoldDB" id="W9RNT6"/>
<gene>
    <name evidence="2" type="ORF">L484_025540</name>
</gene>
<sequence>MNIGEYIHLFIRYAINNNNVGLAFPSLLIELFEKAGVDIVDNSICKPIRPLDHNGILRIWSKQPEEIEEADSSRQATKRKSKGKSMEQMFHRLTLDSGHNISGYLQLPQFPPGFHQPFQPPSFQQDDDEDEEMAPPDQ</sequence>
<proteinExistence type="predicted"/>
<dbReference type="Proteomes" id="UP000030645">
    <property type="component" value="Unassembled WGS sequence"/>
</dbReference>
<evidence type="ECO:0000313" key="2">
    <source>
        <dbReference type="EMBL" id="EXC01164.1"/>
    </source>
</evidence>
<evidence type="ECO:0000256" key="1">
    <source>
        <dbReference type="SAM" id="MobiDB-lite"/>
    </source>
</evidence>